<dbReference type="EMBL" id="CP158357">
    <property type="protein sequence ID" value="XBX77809.1"/>
    <property type="molecule type" value="Genomic_DNA"/>
</dbReference>
<accession>A0AAU7VW48</accession>
<dbReference type="InterPro" id="IPR036388">
    <property type="entry name" value="WH-like_DNA-bd_sf"/>
</dbReference>
<evidence type="ECO:0000313" key="2">
    <source>
        <dbReference type="EMBL" id="XBX77809.1"/>
    </source>
</evidence>
<dbReference type="PANTHER" id="PTHR33164">
    <property type="entry name" value="TRANSCRIPTIONAL REGULATOR, MARR FAMILY"/>
    <property type="match status" value="1"/>
</dbReference>
<dbReference type="InterPro" id="IPR039422">
    <property type="entry name" value="MarR/SlyA-like"/>
</dbReference>
<dbReference type="SMART" id="SM00347">
    <property type="entry name" value="HTH_MARR"/>
    <property type="match status" value="1"/>
</dbReference>
<dbReference type="GO" id="GO:0006950">
    <property type="term" value="P:response to stress"/>
    <property type="evidence" value="ECO:0007669"/>
    <property type="project" value="TreeGrafter"/>
</dbReference>
<dbReference type="RefSeq" id="WP_350351228.1">
    <property type="nucleotide sequence ID" value="NZ_CP158357.1"/>
</dbReference>
<dbReference type="PANTHER" id="PTHR33164:SF106">
    <property type="entry name" value="TRANSCRIPTIONAL REGULATORY PROTEIN"/>
    <property type="match status" value="1"/>
</dbReference>
<reference evidence="2" key="1">
    <citation type="submission" date="2024-06" db="EMBL/GenBank/DDBJ databases">
        <title>Draft genome sequence of Microbacterium sp. strain A8/3-1, isolated from Oxytropis tragacanthoides Fisch. ex DC. Root nodules in the Altai region of Russia.</title>
        <authorList>
            <person name="Sazanova A."/>
            <person name="Guro P."/>
            <person name="Kuznetsova I."/>
            <person name="Belimov A."/>
            <person name="Safronova V."/>
        </authorList>
    </citation>
    <scope>NUCLEOTIDE SEQUENCE</scope>
    <source>
        <strain evidence="2">A8/3-1</strain>
    </source>
</reference>
<dbReference type="InterPro" id="IPR036390">
    <property type="entry name" value="WH_DNA-bd_sf"/>
</dbReference>
<dbReference type="AlphaFoldDB" id="A0AAU7VW48"/>
<evidence type="ECO:0000259" key="1">
    <source>
        <dbReference type="SMART" id="SM00347"/>
    </source>
</evidence>
<dbReference type="GO" id="GO:0003700">
    <property type="term" value="F:DNA-binding transcription factor activity"/>
    <property type="evidence" value="ECO:0007669"/>
    <property type="project" value="InterPro"/>
</dbReference>
<dbReference type="SUPFAM" id="SSF46785">
    <property type="entry name" value="Winged helix' DNA-binding domain"/>
    <property type="match status" value="1"/>
</dbReference>
<sequence>MPEKASTRDTAIARQGEVMREFMARSVLFQEAVARSGGLNGTDLQAVGLLLSEGPATPGELAARSGLTAGGAVTAMIDRLERAGFVTRTRDETDRRRVIVSAVPETVMARVGHVYGRVAERWNDYLDTLTDEQLDFANELLERAATINREEIETLRDETRGRSPGTPRT</sequence>
<dbReference type="InterPro" id="IPR000835">
    <property type="entry name" value="HTH_MarR-typ"/>
</dbReference>
<organism evidence="2">
    <name type="scientific">Microbacterium sp. A8/3-1</name>
    <dbReference type="NCBI Taxonomy" id="3160749"/>
    <lineage>
        <taxon>Bacteria</taxon>
        <taxon>Bacillati</taxon>
        <taxon>Actinomycetota</taxon>
        <taxon>Actinomycetes</taxon>
        <taxon>Micrococcales</taxon>
        <taxon>Microbacteriaceae</taxon>
        <taxon>Microbacterium</taxon>
    </lineage>
</organism>
<name>A0AAU7VW48_9MICO</name>
<protein>
    <submittedName>
        <fullName evidence="2">MarR family transcriptional regulator</fullName>
    </submittedName>
</protein>
<feature type="domain" description="HTH marR-type" evidence="1">
    <location>
        <begin position="32"/>
        <end position="134"/>
    </location>
</feature>
<proteinExistence type="predicted"/>
<gene>
    <name evidence="2" type="ORF">ABS642_18115</name>
</gene>
<dbReference type="Pfam" id="PF01047">
    <property type="entry name" value="MarR"/>
    <property type="match status" value="1"/>
</dbReference>
<dbReference type="Gene3D" id="1.10.10.10">
    <property type="entry name" value="Winged helix-like DNA-binding domain superfamily/Winged helix DNA-binding domain"/>
    <property type="match status" value="1"/>
</dbReference>